<dbReference type="AlphaFoldDB" id="A0A409VJB5"/>
<dbReference type="SMART" id="SM01011">
    <property type="entry name" value="AMP_N"/>
    <property type="match status" value="1"/>
</dbReference>
<keyword evidence="9" id="KW-1185">Reference proteome</keyword>
<dbReference type="InterPro" id="IPR029149">
    <property type="entry name" value="Creatin/AminoP/Spt16_N"/>
</dbReference>
<dbReference type="InterPro" id="IPR000994">
    <property type="entry name" value="Pept_M24"/>
</dbReference>
<evidence type="ECO:0000259" key="7">
    <source>
        <dbReference type="SMART" id="SM01011"/>
    </source>
</evidence>
<evidence type="ECO:0000256" key="6">
    <source>
        <dbReference type="RuleBase" id="RU000590"/>
    </source>
</evidence>
<keyword evidence="3 6" id="KW-0479">Metal-binding</keyword>
<dbReference type="InterPro" id="IPR001131">
    <property type="entry name" value="Peptidase_M24B_aminopep-P_CS"/>
</dbReference>
<keyword evidence="4" id="KW-0378">Hydrolase</keyword>
<name>A0A409VJB5_9AGAR</name>
<evidence type="ECO:0000256" key="4">
    <source>
        <dbReference type="ARBA" id="ARBA00022801"/>
    </source>
</evidence>
<dbReference type="InterPro" id="IPR052433">
    <property type="entry name" value="X-Pro_dipept-like"/>
</dbReference>
<dbReference type="InParanoid" id="A0A409VJB5"/>
<dbReference type="PANTHER" id="PTHR43226:SF1">
    <property type="entry name" value="XAA-PRO DIPEPTIDASE"/>
    <property type="match status" value="1"/>
</dbReference>
<dbReference type="Proteomes" id="UP000284706">
    <property type="component" value="Unassembled WGS sequence"/>
</dbReference>
<dbReference type="GO" id="GO:0070006">
    <property type="term" value="F:metalloaminopeptidase activity"/>
    <property type="evidence" value="ECO:0007669"/>
    <property type="project" value="InterPro"/>
</dbReference>
<dbReference type="GO" id="GO:0030145">
    <property type="term" value="F:manganese ion binding"/>
    <property type="evidence" value="ECO:0007669"/>
    <property type="project" value="InterPro"/>
</dbReference>
<dbReference type="GO" id="GO:0006508">
    <property type="term" value="P:proteolysis"/>
    <property type="evidence" value="ECO:0007669"/>
    <property type="project" value="TreeGrafter"/>
</dbReference>
<dbReference type="Pfam" id="PF00557">
    <property type="entry name" value="Peptidase_M24"/>
    <property type="match status" value="1"/>
</dbReference>
<dbReference type="Pfam" id="PF05195">
    <property type="entry name" value="AMP_N"/>
    <property type="match status" value="1"/>
</dbReference>
<keyword evidence="5" id="KW-0464">Manganese</keyword>
<feature type="non-terminal residue" evidence="8">
    <location>
        <position position="1"/>
    </location>
</feature>
<evidence type="ECO:0000256" key="3">
    <source>
        <dbReference type="ARBA" id="ARBA00022723"/>
    </source>
</evidence>
<protein>
    <recommendedName>
        <fullName evidence="7">Aminopeptidase P N-terminal domain-containing protein</fullName>
    </recommendedName>
</protein>
<reference evidence="8 9" key="1">
    <citation type="journal article" date="2018" name="Evol. Lett.">
        <title>Horizontal gene cluster transfer increased hallucinogenic mushroom diversity.</title>
        <authorList>
            <person name="Reynolds H.T."/>
            <person name="Vijayakumar V."/>
            <person name="Gluck-Thaler E."/>
            <person name="Korotkin H.B."/>
            <person name="Matheny P.B."/>
            <person name="Slot J.C."/>
        </authorList>
    </citation>
    <scope>NUCLEOTIDE SEQUENCE [LARGE SCALE GENOMIC DNA]</scope>
    <source>
        <strain evidence="8 9">SRW20</strain>
    </source>
</reference>
<evidence type="ECO:0000256" key="2">
    <source>
        <dbReference type="ARBA" id="ARBA00008766"/>
    </source>
</evidence>
<comment type="caution">
    <text evidence="8">The sequence shown here is derived from an EMBL/GenBank/DDBJ whole genome shotgun (WGS) entry which is preliminary data.</text>
</comment>
<dbReference type="EMBL" id="NHYE01005633">
    <property type="protein sequence ID" value="PPQ66316.1"/>
    <property type="molecule type" value="Genomic_DNA"/>
</dbReference>
<dbReference type="CDD" id="cd01087">
    <property type="entry name" value="Prolidase"/>
    <property type="match status" value="1"/>
</dbReference>
<dbReference type="STRING" id="231916.A0A409VJB5"/>
<evidence type="ECO:0000313" key="8">
    <source>
        <dbReference type="EMBL" id="PPQ66316.1"/>
    </source>
</evidence>
<evidence type="ECO:0000256" key="5">
    <source>
        <dbReference type="ARBA" id="ARBA00023211"/>
    </source>
</evidence>
<dbReference type="OrthoDB" id="10261878at2759"/>
<dbReference type="InterPro" id="IPR036005">
    <property type="entry name" value="Creatinase/aminopeptidase-like"/>
</dbReference>
<organism evidence="8 9">
    <name type="scientific">Gymnopilus dilepis</name>
    <dbReference type="NCBI Taxonomy" id="231916"/>
    <lineage>
        <taxon>Eukaryota</taxon>
        <taxon>Fungi</taxon>
        <taxon>Dikarya</taxon>
        <taxon>Basidiomycota</taxon>
        <taxon>Agaricomycotina</taxon>
        <taxon>Agaricomycetes</taxon>
        <taxon>Agaricomycetidae</taxon>
        <taxon>Agaricales</taxon>
        <taxon>Agaricineae</taxon>
        <taxon>Hymenogastraceae</taxon>
        <taxon>Gymnopilus</taxon>
    </lineage>
</organism>
<feature type="domain" description="Aminopeptidase P N-terminal" evidence="7">
    <location>
        <begin position="12"/>
        <end position="154"/>
    </location>
</feature>
<dbReference type="PROSITE" id="PS00491">
    <property type="entry name" value="PROLINE_PEPTIDASE"/>
    <property type="match status" value="1"/>
</dbReference>
<dbReference type="Gene3D" id="3.90.230.10">
    <property type="entry name" value="Creatinase/methionine aminopeptidase superfamily"/>
    <property type="match status" value="1"/>
</dbReference>
<dbReference type="SUPFAM" id="SSF53092">
    <property type="entry name" value="Creatinase/prolidase N-terminal domain"/>
    <property type="match status" value="1"/>
</dbReference>
<dbReference type="PANTHER" id="PTHR43226">
    <property type="entry name" value="XAA-PRO AMINOPEPTIDASE 3"/>
    <property type="match status" value="1"/>
</dbReference>
<evidence type="ECO:0000313" key="9">
    <source>
        <dbReference type="Proteomes" id="UP000284706"/>
    </source>
</evidence>
<gene>
    <name evidence="8" type="ORF">CVT26_011147</name>
</gene>
<dbReference type="Gene3D" id="3.40.350.10">
    <property type="entry name" value="Creatinase/prolidase N-terminal domain"/>
    <property type="match status" value="1"/>
</dbReference>
<proteinExistence type="inferred from homology"/>
<comment type="cofactor">
    <cofactor evidence="1">
        <name>Mn(2+)</name>
        <dbReference type="ChEBI" id="CHEBI:29035"/>
    </cofactor>
</comment>
<dbReference type="InterPro" id="IPR007865">
    <property type="entry name" value="Aminopep_P_N"/>
</dbReference>
<evidence type="ECO:0000256" key="1">
    <source>
        <dbReference type="ARBA" id="ARBA00001936"/>
    </source>
</evidence>
<dbReference type="SUPFAM" id="SSF55920">
    <property type="entry name" value="Creatinase/aminopeptidase"/>
    <property type="match status" value="1"/>
</dbReference>
<sequence>QHCLTHFLAKQHVIKTFEHLLSRLPDAERAKPHVLLLAGEVTPFRNDTDREIVFRQESNFFYLSGCDVPSSYLLAAFQNGTSLSKNPTIDLFIPKAELADLMWSVPPPSLAAAKEIFEATNVDHPAALPAAIDTLIKALPGALFHTLPRNSPLFPHIPAEYTQQVLNADGAVTDLYLLPALQTARLVKDAYEIEKIKKANEISSRAHEVVMRVLGLAVKGKIQAGEGAGVKRPLLPGEWLIEKEAEAEAIFVASCRREGAVHQAYLPIVAASTRASTLHYCCNDKEFAWGPVKPHDHQNKNELAHSRTKELHPQVLLIDAGCEWHCYASDITRTMPVGNGGKFTPEARAIYELVLEMQKESFRIIKAGLHWDAVQLICHRTLVKGFQKLGIFKTPESPGSGSWNSEEAILASGDSSAFFPHGVGHSLGMDVHDVPSASKPAVNPTIPSVTLGHESFYTYLRLRLPLVAGMVVTVEPGIYFSPHLLAAIRNSKHIDHEVLKKYEPVGGVRIEDVVVVTQDGYENLTTVRSDVDWVEGVCSGEL</sequence>
<accession>A0A409VJB5</accession>
<comment type="similarity">
    <text evidence="2 6">Belongs to the peptidase M24B family.</text>
</comment>